<feature type="compositionally biased region" description="Gly residues" evidence="10">
    <location>
        <begin position="30"/>
        <end position="51"/>
    </location>
</feature>
<evidence type="ECO:0000256" key="9">
    <source>
        <dbReference type="ARBA" id="ARBA00025599"/>
    </source>
</evidence>
<dbReference type="GO" id="GO:0008408">
    <property type="term" value="F:3'-5' exonuclease activity"/>
    <property type="evidence" value="ECO:0007669"/>
    <property type="project" value="InterPro"/>
</dbReference>
<comment type="subcellular location">
    <subcellularLocation>
        <location evidence="1">Nucleus</location>
    </subcellularLocation>
</comment>
<evidence type="ECO:0000256" key="1">
    <source>
        <dbReference type="ARBA" id="ARBA00004123"/>
    </source>
</evidence>
<evidence type="ECO:0000313" key="13">
    <source>
        <dbReference type="Proteomes" id="UP000747110"/>
    </source>
</evidence>
<sequence length="532" mass="54633">MARHGQNFRGGPGGAGRGCSRGRDSDVGGRGHGAGRGRGGSRLGSGSGGRGLDGRSEEERASGKGKAKVEGAVKRPVAAALPTPADGMGPNGKANVRGGAPAAAAAADDGRTAKRRKVEADAATGQRCKEGGEKQHVVKAGAAVERLTPDGPSSKQMAAAAATGDGATEAHATVAAAASKPGTQRPANSNWESLKCVVAAAKKPPPPEHVLKRRAKAAAAAAVGEGGAAAATAAPGRRPGMVGVETGLTKVLAMDCEMVGVGPKGSKSVLARVCIVNSSGSVLLDTFVQPKDQVTDYRTWVSGVRPSDLAGAPLYDDVVRQVGEMVKGRILVGHAIGHDLRALLLEDHPRSLLRDTSKYPGLMKELTGGRRVSASLKDLASTHLGLTIQQGEHTPVDDARAALYLYQKFRREWEAAMKSGQLVPAVGGMSSSKRISRGGVRGRDRRSGDKARGGKASATSSAGRHGKDRGISSDGAVGEVHKKKEHRGGLHHGTRGAANKSKGQDKGKRPGKKKGVGMKPLWSLEGDPYVDL</sequence>
<dbReference type="InterPro" id="IPR012337">
    <property type="entry name" value="RNaseH-like_sf"/>
</dbReference>
<evidence type="ECO:0000256" key="6">
    <source>
        <dbReference type="ARBA" id="ARBA00022801"/>
    </source>
</evidence>
<feature type="compositionally biased region" description="Basic and acidic residues" evidence="10">
    <location>
        <begin position="441"/>
        <end position="452"/>
    </location>
</feature>
<feature type="compositionally biased region" description="Basic and acidic residues" evidence="10">
    <location>
        <begin position="52"/>
        <end position="73"/>
    </location>
</feature>
<keyword evidence="4" id="KW-0698">rRNA processing</keyword>
<dbReference type="Proteomes" id="UP000747110">
    <property type="component" value="Unassembled WGS sequence"/>
</dbReference>
<organism evidence="12 13">
    <name type="scientific">Volvox reticuliferus</name>
    <dbReference type="NCBI Taxonomy" id="1737510"/>
    <lineage>
        <taxon>Eukaryota</taxon>
        <taxon>Viridiplantae</taxon>
        <taxon>Chlorophyta</taxon>
        <taxon>core chlorophytes</taxon>
        <taxon>Chlorophyceae</taxon>
        <taxon>CS clade</taxon>
        <taxon>Chlamydomonadales</taxon>
        <taxon>Volvocaceae</taxon>
        <taxon>Volvox</taxon>
    </lineage>
</organism>
<keyword evidence="13" id="KW-1185">Reference proteome</keyword>
<feature type="region of interest" description="Disordered" evidence="10">
    <location>
        <begin position="1"/>
        <end position="165"/>
    </location>
</feature>
<feature type="compositionally biased region" description="Basic and acidic residues" evidence="10">
    <location>
        <begin position="127"/>
        <end position="136"/>
    </location>
</feature>
<protein>
    <recommendedName>
        <fullName evidence="3">RNA exonuclease 4</fullName>
    </recommendedName>
</protein>
<comment type="similarity">
    <text evidence="2">Belongs to the REXO4 family.</text>
</comment>
<dbReference type="InterPro" id="IPR013520">
    <property type="entry name" value="Ribonucl_H"/>
</dbReference>
<dbReference type="GO" id="GO:0006364">
    <property type="term" value="P:rRNA processing"/>
    <property type="evidence" value="ECO:0007669"/>
    <property type="project" value="UniProtKB-KW"/>
</dbReference>
<dbReference type="PANTHER" id="PTHR12801:SF45">
    <property type="entry name" value="RNA EXONUCLEASE 4"/>
    <property type="match status" value="1"/>
</dbReference>
<dbReference type="Pfam" id="PF00929">
    <property type="entry name" value="RNase_T"/>
    <property type="match status" value="1"/>
</dbReference>
<dbReference type="AlphaFoldDB" id="A0A8J4CT59"/>
<dbReference type="CDD" id="cd06144">
    <property type="entry name" value="REX4_like"/>
    <property type="match status" value="1"/>
</dbReference>
<reference evidence="12" key="1">
    <citation type="journal article" date="2021" name="Proc. Natl. Acad. Sci. U.S.A.">
        <title>Three genomes in the algal genus Volvox reveal the fate of a haploid sex-determining region after a transition to homothallism.</title>
        <authorList>
            <person name="Yamamoto K."/>
            <person name="Hamaji T."/>
            <person name="Kawai-Toyooka H."/>
            <person name="Matsuzaki R."/>
            <person name="Takahashi F."/>
            <person name="Nishimura Y."/>
            <person name="Kawachi M."/>
            <person name="Noguchi H."/>
            <person name="Minakuchi Y."/>
            <person name="Umen J.G."/>
            <person name="Toyoda A."/>
            <person name="Nozaki H."/>
        </authorList>
    </citation>
    <scope>NUCLEOTIDE SEQUENCE</scope>
    <source>
        <strain evidence="12">NIES-3786</strain>
    </source>
</reference>
<evidence type="ECO:0000256" key="7">
    <source>
        <dbReference type="ARBA" id="ARBA00022839"/>
    </source>
</evidence>
<dbReference type="PANTHER" id="PTHR12801">
    <property type="entry name" value="RNA EXONUCLEASE REXO1 / RECO3 FAMILY MEMBER-RELATED"/>
    <property type="match status" value="1"/>
</dbReference>
<comment type="function">
    <text evidence="9">Exoribonuclease involved in ribosome biosynthesis. Involved in the processing of ITS1, the internal transcribed spacer localized between the 18S and 5.8S rRNAs.</text>
</comment>
<keyword evidence="6" id="KW-0378">Hydrolase</keyword>
<evidence type="ECO:0000256" key="8">
    <source>
        <dbReference type="ARBA" id="ARBA00023242"/>
    </source>
</evidence>
<evidence type="ECO:0000313" key="12">
    <source>
        <dbReference type="EMBL" id="GIL88069.1"/>
    </source>
</evidence>
<evidence type="ECO:0000259" key="11">
    <source>
        <dbReference type="SMART" id="SM00479"/>
    </source>
</evidence>
<dbReference type="SUPFAM" id="SSF53098">
    <property type="entry name" value="Ribonuclease H-like"/>
    <property type="match status" value="1"/>
</dbReference>
<accession>A0A8J4CT59</accession>
<dbReference type="EMBL" id="BNCP01000042">
    <property type="protein sequence ID" value="GIL88069.1"/>
    <property type="molecule type" value="Genomic_DNA"/>
</dbReference>
<dbReference type="InterPro" id="IPR037431">
    <property type="entry name" value="REX4_DEDDh_dom"/>
</dbReference>
<keyword evidence="5" id="KW-0540">Nuclease</keyword>
<feature type="compositionally biased region" description="Low complexity" evidence="10">
    <location>
        <begin position="93"/>
        <end position="107"/>
    </location>
</feature>
<evidence type="ECO:0000256" key="10">
    <source>
        <dbReference type="SAM" id="MobiDB-lite"/>
    </source>
</evidence>
<dbReference type="OrthoDB" id="16516at2759"/>
<feature type="compositionally biased region" description="Basic residues" evidence="10">
    <location>
        <begin position="481"/>
        <end position="494"/>
    </location>
</feature>
<evidence type="ECO:0000256" key="2">
    <source>
        <dbReference type="ARBA" id="ARBA00010489"/>
    </source>
</evidence>
<feature type="region of interest" description="Disordered" evidence="10">
    <location>
        <begin position="425"/>
        <end position="532"/>
    </location>
</feature>
<dbReference type="Gene3D" id="3.30.420.10">
    <property type="entry name" value="Ribonuclease H-like superfamily/Ribonuclease H"/>
    <property type="match status" value="1"/>
</dbReference>
<feature type="domain" description="Exonuclease" evidence="11">
    <location>
        <begin position="250"/>
        <end position="415"/>
    </location>
</feature>
<dbReference type="InterPro" id="IPR047021">
    <property type="entry name" value="REXO1/3/4-like"/>
</dbReference>
<keyword evidence="8" id="KW-0539">Nucleus</keyword>
<comment type="caution">
    <text evidence="12">The sequence shown here is derived from an EMBL/GenBank/DDBJ whole genome shotgun (WGS) entry which is preliminary data.</text>
</comment>
<evidence type="ECO:0000256" key="3">
    <source>
        <dbReference type="ARBA" id="ARBA00016937"/>
    </source>
</evidence>
<name>A0A8J4CT59_9CHLO</name>
<dbReference type="FunFam" id="3.30.420.10:FF:000007">
    <property type="entry name" value="Interferon-stimulated exonuclease gene 20"/>
    <property type="match status" value="1"/>
</dbReference>
<gene>
    <name evidence="12" type="ORF">Vretifemale_16109</name>
</gene>
<evidence type="ECO:0000256" key="4">
    <source>
        <dbReference type="ARBA" id="ARBA00022552"/>
    </source>
</evidence>
<dbReference type="GO" id="GO:0005634">
    <property type="term" value="C:nucleus"/>
    <property type="evidence" value="ECO:0007669"/>
    <property type="project" value="UniProtKB-SubCell"/>
</dbReference>
<dbReference type="InterPro" id="IPR036397">
    <property type="entry name" value="RNaseH_sf"/>
</dbReference>
<keyword evidence="7" id="KW-0269">Exonuclease</keyword>
<proteinExistence type="inferred from homology"/>
<evidence type="ECO:0000256" key="5">
    <source>
        <dbReference type="ARBA" id="ARBA00022722"/>
    </source>
</evidence>
<feature type="compositionally biased region" description="Gly residues" evidence="10">
    <location>
        <begin position="8"/>
        <end position="19"/>
    </location>
</feature>
<dbReference type="GO" id="GO:0003676">
    <property type="term" value="F:nucleic acid binding"/>
    <property type="evidence" value="ECO:0007669"/>
    <property type="project" value="InterPro"/>
</dbReference>
<dbReference type="SMART" id="SM00479">
    <property type="entry name" value="EXOIII"/>
    <property type="match status" value="1"/>
</dbReference>